<accession>A0A1F8DL28</accession>
<reference evidence="2 3" key="1">
    <citation type="journal article" date="2016" name="Nat. Commun.">
        <title>Thousands of microbial genomes shed light on interconnected biogeochemical processes in an aquifer system.</title>
        <authorList>
            <person name="Anantharaman K."/>
            <person name="Brown C.T."/>
            <person name="Hug L.A."/>
            <person name="Sharon I."/>
            <person name="Castelle C.J."/>
            <person name="Probst A.J."/>
            <person name="Thomas B.C."/>
            <person name="Singh A."/>
            <person name="Wilkins M.J."/>
            <person name="Karaoz U."/>
            <person name="Brodie E.L."/>
            <person name="Williams K.H."/>
            <person name="Hubbard S.S."/>
            <person name="Banfield J.F."/>
        </authorList>
    </citation>
    <scope>NUCLEOTIDE SEQUENCE [LARGE SCALE GENOMIC DNA]</scope>
</reference>
<evidence type="ECO:0000256" key="1">
    <source>
        <dbReference type="SAM" id="Phobius"/>
    </source>
</evidence>
<comment type="caution">
    <text evidence="2">The sequence shown here is derived from an EMBL/GenBank/DDBJ whole genome shotgun (WGS) entry which is preliminary data.</text>
</comment>
<evidence type="ECO:0000313" key="3">
    <source>
        <dbReference type="Proteomes" id="UP000177596"/>
    </source>
</evidence>
<feature type="transmembrane region" description="Helical" evidence="1">
    <location>
        <begin position="120"/>
        <end position="144"/>
    </location>
</feature>
<feature type="transmembrane region" description="Helical" evidence="1">
    <location>
        <begin position="24"/>
        <end position="45"/>
    </location>
</feature>
<keyword evidence="1" id="KW-1133">Transmembrane helix</keyword>
<feature type="transmembrane region" description="Helical" evidence="1">
    <location>
        <begin position="87"/>
        <end position="108"/>
    </location>
</feature>
<feature type="transmembrane region" description="Helical" evidence="1">
    <location>
        <begin position="57"/>
        <end position="75"/>
    </location>
</feature>
<dbReference type="Proteomes" id="UP000177596">
    <property type="component" value="Unassembled WGS sequence"/>
</dbReference>
<name>A0A1F8DL28_9BACT</name>
<keyword evidence="1" id="KW-0812">Transmembrane</keyword>
<protein>
    <submittedName>
        <fullName evidence="2">Uncharacterized protein</fullName>
    </submittedName>
</protein>
<proteinExistence type="predicted"/>
<dbReference type="EMBL" id="MGIL01000006">
    <property type="protein sequence ID" value="OGM88709.1"/>
    <property type="molecule type" value="Genomic_DNA"/>
</dbReference>
<evidence type="ECO:0000313" key="2">
    <source>
        <dbReference type="EMBL" id="OGM88709.1"/>
    </source>
</evidence>
<gene>
    <name evidence="2" type="ORF">A2573_01360</name>
</gene>
<organism evidence="2 3">
    <name type="scientific">Candidatus Woesebacteria bacterium RIFOXYD1_FULL_43_18</name>
    <dbReference type="NCBI Taxonomy" id="1802551"/>
    <lineage>
        <taxon>Bacteria</taxon>
        <taxon>Candidatus Woeseibacteriota</taxon>
    </lineage>
</organism>
<sequence length="147" mass="16674">MCPVCTVTVIAGLGISRLLGIDDLITAIWIGGLILSLSFITIDWIKKKWPKLKLKYYYFPTFILMYLFVFIPFKLNGTIGIVRNTMWGVDKIILGIIIGSAALLLGVLTDKYQRVKFKKIFFPFQKVFFPVLALIITSLIFYLITAG</sequence>
<keyword evidence="1" id="KW-0472">Membrane</keyword>
<dbReference type="AlphaFoldDB" id="A0A1F8DL28"/>